<evidence type="ECO:0000256" key="1">
    <source>
        <dbReference type="ARBA" id="ARBA00005417"/>
    </source>
</evidence>
<dbReference type="GO" id="GO:0016887">
    <property type="term" value="F:ATP hydrolysis activity"/>
    <property type="evidence" value="ECO:0007669"/>
    <property type="project" value="InterPro"/>
</dbReference>
<dbReference type="InterPro" id="IPR003439">
    <property type="entry name" value="ABC_transporter-like_ATP-bd"/>
</dbReference>
<name>A0A8J7CEC7_9BACT</name>
<dbReference type="GO" id="GO:0005524">
    <property type="term" value="F:ATP binding"/>
    <property type="evidence" value="ECO:0007669"/>
    <property type="project" value="UniProtKB-KW"/>
</dbReference>
<dbReference type="AlphaFoldDB" id="A0A8J7CEC7"/>
<dbReference type="Proteomes" id="UP000598633">
    <property type="component" value="Unassembled WGS sequence"/>
</dbReference>
<comment type="similarity">
    <text evidence="1">Belongs to the ABC transporter superfamily.</text>
</comment>
<dbReference type="InterPro" id="IPR003593">
    <property type="entry name" value="AAA+_ATPase"/>
</dbReference>
<protein>
    <submittedName>
        <fullName evidence="6">ABC transporter ATP-binding protein</fullName>
    </submittedName>
</protein>
<dbReference type="PROSITE" id="PS50893">
    <property type="entry name" value="ABC_TRANSPORTER_2"/>
    <property type="match status" value="1"/>
</dbReference>
<proteinExistence type="inferred from homology"/>
<dbReference type="Pfam" id="PF00005">
    <property type="entry name" value="ABC_tran"/>
    <property type="match status" value="1"/>
</dbReference>
<accession>A0A8J7CEC7</accession>
<comment type="caution">
    <text evidence="6">The sequence shown here is derived from an EMBL/GenBank/DDBJ whole genome shotgun (WGS) entry which is preliminary data.</text>
</comment>
<reference evidence="6 7" key="1">
    <citation type="submission" date="2020-08" db="EMBL/GenBank/DDBJ databases">
        <title>Acidobacteriota in marine sediments use diverse sulfur dissimilation pathways.</title>
        <authorList>
            <person name="Wasmund K."/>
        </authorList>
    </citation>
    <scope>NUCLEOTIDE SEQUENCE [LARGE SCALE GENOMIC DNA]</scope>
    <source>
        <strain evidence="6">MAG AM3-A</strain>
    </source>
</reference>
<dbReference type="InterPro" id="IPR027417">
    <property type="entry name" value="P-loop_NTPase"/>
</dbReference>
<evidence type="ECO:0000313" key="6">
    <source>
        <dbReference type="EMBL" id="MBD3870152.1"/>
    </source>
</evidence>
<dbReference type="PANTHER" id="PTHR43335:SF2">
    <property type="entry name" value="ABC TRANSPORTER, ATP-BINDING PROTEIN"/>
    <property type="match status" value="1"/>
</dbReference>
<dbReference type="Gene3D" id="3.40.50.300">
    <property type="entry name" value="P-loop containing nucleotide triphosphate hydrolases"/>
    <property type="match status" value="1"/>
</dbReference>
<dbReference type="SMART" id="SM00382">
    <property type="entry name" value="AAA"/>
    <property type="match status" value="1"/>
</dbReference>
<evidence type="ECO:0000256" key="2">
    <source>
        <dbReference type="ARBA" id="ARBA00022448"/>
    </source>
</evidence>
<evidence type="ECO:0000256" key="3">
    <source>
        <dbReference type="ARBA" id="ARBA00022741"/>
    </source>
</evidence>
<keyword evidence="3" id="KW-0547">Nucleotide-binding</keyword>
<keyword evidence="4 6" id="KW-0067">ATP-binding</keyword>
<evidence type="ECO:0000259" key="5">
    <source>
        <dbReference type="PROSITE" id="PS50893"/>
    </source>
</evidence>
<dbReference type="PANTHER" id="PTHR43335">
    <property type="entry name" value="ABC TRANSPORTER, ATP-BINDING PROTEIN"/>
    <property type="match status" value="1"/>
</dbReference>
<evidence type="ECO:0000256" key="4">
    <source>
        <dbReference type="ARBA" id="ARBA00022840"/>
    </source>
</evidence>
<keyword evidence="2" id="KW-0813">Transport</keyword>
<feature type="domain" description="ABC transporter" evidence="5">
    <location>
        <begin position="7"/>
        <end position="208"/>
    </location>
</feature>
<dbReference type="EMBL" id="JACXWA010000035">
    <property type="protein sequence ID" value="MBD3870152.1"/>
    <property type="molecule type" value="Genomic_DNA"/>
</dbReference>
<organism evidence="6 7">
    <name type="scientific">Candidatus Sulfomarinibacter kjeldsenii</name>
    <dbReference type="NCBI Taxonomy" id="2885994"/>
    <lineage>
        <taxon>Bacteria</taxon>
        <taxon>Pseudomonadati</taxon>
        <taxon>Acidobacteriota</taxon>
        <taxon>Thermoanaerobaculia</taxon>
        <taxon>Thermoanaerobaculales</taxon>
        <taxon>Candidatus Sulfomarinibacteraceae</taxon>
        <taxon>Candidatus Sulfomarinibacter</taxon>
    </lineage>
</organism>
<sequence>MADGVRISFTDVAKRYDLRVVFRSVSGEAVPGEVLVITGPNGSGKSTLLAILCGLLRPTRGMVCHVLNGDETAREEWRNHLGVVAPAMSVYEELDAMENLRFFARVRGMNDADQRCHECLELVGLETDRRTPVRGYSTGMAQRLKIAQALLHDPEVLFLDEPGSNLDPAGKGWLGEYVHGLAAVGKTVVLATNDRDEMKWGQNHVTLAG</sequence>
<evidence type="ECO:0000313" key="7">
    <source>
        <dbReference type="Proteomes" id="UP000598633"/>
    </source>
</evidence>
<dbReference type="SUPFAM" id="SSF52540">
    <property type="entry name" value="P-loop containing nucleoside triphosphate hydrolases"/>
    <property type="match status" value="1"/>
</dbReference>
<gene>
    <name evidence="6" type="ORF">IFJ97_02185</name>
</gene>